<feature type="binding site" evidence="5">
    <location>
        <position position="159"/>
    </location>
    <ligand>
        <name>Mn(2+)</name>
        <dbReference type="ChEBI" id="CHEBI:29035"/>
        <label>2</label>
    </ligand>
</feature>
<feature type="binding site" evidence="5">
    <location>
        <position position="250"/>
    </location>
    <ligand>
        <name>Mn(2+)</name>
        <dbReference type="ChEBI" id="CHEBI:29035"/>
        <label>2</label>
    </ligand>
</feature>
<keyword evidence="10" id="KW-1185">Reference proteome</keyword>
<keyword evidence="2 5" id="KW-0378">Hydrolase</keyword>
<dbReference type="GO" id="GO:0033389">
    <property type="term" value="P:putrescine biosynthetic process from arginine, via agmatine"/>
    <property type="evidence" value="ECO:0007669"/>
    <property type="project" value="TreeGrafter"/>
</dbReference>
<dbReference type="OrthoDB" id="9789727at2"/>
<dbReference type="UniPathway" id="UPA00379">
    <property type="reaction ID" value="UER00552"/>
</dbReference>
<comment type="catalytic activity">
    <reaction evidence="5">
        <text>N-formimidoyl-L-glutamate + H2O = formamide + L-glutamate</text>
        <dbReference type="Rhea" id="RHEA:22492"/>
        <dbReference type="ChEBI" id="CHEBI:15377"/>
        <dbReference type="ChEBI" id="CHEBI:16397"/>
        <dbReference type="ChEBI" id="CHEBI:29985"/>
        <dbReference type="ChEBI" id="CHEBI:58928"/>
        <dbReference type="EC" id="3.5.3.8"/>
    </reaction>
</comment>
<feature type="binding site" evidence="5">
    <location>
        <position position="252"/>
    </location>
    <ligand>
        <name>Mn(2+)</name>
        <dbReference type="ChEBI" id="CHEBI:29035"/>
        <label>2</label>
    </ligand>
</feature>
<dbReference type="PIRSF" id="PIRSF036979">
    <property type="entry name" value="Arginase"/>
    <property type="match status" value="1"/>
</dbReference>
<evidence type="ECO:0000256" key="5">
    <source>
        <dbReference type="HAMAP-Rule" id="MF_00737"/>
    </source>
</evidence>
<dbReference type="SUPFAM" id="SSF52768">
    <property type="entry name" value="Arginase/deacetylase"/>
    <property type="match status" value="1"/>
</dbReference>
<dbReference type="NCBIfam" id="TIGR01227">
    <property type="entry name" value="hutG"/>
    <property type="match status" value="1"/>
</dbReference>
<feature type="binding site" evidence="7">
    <location>
        <position position="252"/>
    </location>
    <ligand>
        <name>Mn(2+)</name>
        <dbReference type="ChEBI" id="CHEBI:29035"/>
        <label>1</label>
    </ligand>
</feature>
<dbReference type="PANTHER" id="PTHR11358">
    <property type="entry name" value="ARGINASE/AGMATINASE"/>
    <property type="match status" value="1"/>
</dbReference>
<accession>A0A366H6H6</accession>
<evidence type="ECO:0000256" key="2">
    <source>
        <dbReference type="ARBA" id="ARBA00022801"/>
    </source>
</evidence>
<dbReference type="HAMAP" id="MF_00737">
    <property type="entry name" value="Formimidoylglutam"/>
    <property type="match status" value="1"/>
</dbReference>
<dbReference type="GO" id="GO:0019557">
    <property type="term" value="P:L-histidine catabolic process to glutamate and formate"/>
    <property type="evidence" value="ECO:0007669"/>
    <property type="project" value="UniProtKB-UniPathway"/>
</dbReference>
<evidence type="ECO:0000256" key="6">
    <source>
        <dbReference type="NCBIfam" id="TIGR01227"/>
    </source>
</evidence>
<keyword evidence="4 5" id="KW-0464">Manganese</keyword>
<evidence type="ECO:0000256" key="7">
    <source>
        <dbReference type="PIRSR" id="PIRSR036979-1"/>
    </source>
</evidence>
<dbReference type="Proteomes" id="UP000253628">
    <property type="component" value="Unassembled WGS sequence"/>
</dbReference>
<feature type="binding site" evidence="5">
    <location>
        <position position="161"/>
    </location>
    <ligand>
        <name>Mn(2+)</name>
        <dbReference type="ChEBI" id="CHEBI:29035"/>
        <label>2</label>
    </ligand>
</feature>
<dbReference type="RefSeq" id="WP_113934263.1">
    <property type="nucleotide sequence ID" value="NZ_JACCEU010000006.1"/>
</dbReference>
<dbReference type="InterPro" id="IPR005923">
    <property type="entry name" value="HutG"/>
</dbReference>
<dbReference type="PANTHER" id="PTHR11358:SF35">
    <property type="entry name" value="FORMIMIDOYLGLUTAMASE"/>
    <property type="match status" value="1"/>
</dbReference>
<evidence type="ECO:0000256" key="4">
    <source>
        <dbReference type="ARBA" id="ARBA00023211"/>
    </source>
</evidence>
<feature type="binding site" evidence="5 7">
    <location>
        <position position="250"/>
    </location>
    <ligand>
        <name>Mn(2+)</name>
        <dbReference type="ChEBI" id="CHEBI:29035"/>
        <label>1</label>
    </ligand>
</feature>
<reference evidence="9 10" key="1">
    <citation type="submission" date="2018-06" db="EMBL/GenBank/DDBJ databases">
        <title>Genomic Encyclopedia of Type Strains, Phase IV (KMG-IV): sequencing the most valuable type-strain genomes for metagenomic binning, comparative biology and taxonomic classification.</title>
        <authorList>
            <person name="Goeker M."/>
        </authorList>
    </citation>
    <scope>NUCLEOTIDE SEQUENCE [LARGE SCALE GENOMIC DNA]</scope>
    <source>
        <strain evidence="9 10">DSM 25520</strain>
    </source>
</reference>
<dbReference type="GO" id="GO:0008783">
    <property type="term" value="F:agmatinase activity"/>
    <property type="evidence" value="ECO:0007669"/>
    <property type="project" value="TreeGrafter"/>
</dbReference>
<dbReference type="InterPro" id="IPR006035">
    <property type="entry name" value="Ureohydrolase"/>
</dbReference>
<keyword evidence="3 5" id="KW-0369">Histidine metabolism</keyword>
<keyword evidence="1 5" id="KW-0479">Metal-binding</keyword>
<comment type="pathway">
    <text evidence="5">Amino-acid degradation; L-histidine degradation into L-glutamate; L-glutamate from N-formimidoyl-L-glutamate (hydrolase route): step 1/1.</text>
</comment>
<dbReference type="InterPro" id="IPR023696">
    <property type="entry name" value="Ureohydrolase_dom_sf"/>
</dbReference>
<dbReference type="EC" id="3.5.3.8" evidence="5 6"/>
<comment type="function">
    <text evidence="5">Catalyzes the conversion of N-formimidoyl-L-glutamate to L-glutamate and formamide.</text>
</comment>
<dbReference type="PRINTS" id="PR00116">
    <property type="entry name" value="ARGINASE"/>
</dbReference>
<gene>
    <name evidence="5" type="primary">hutG</name>
    <name evidence="9" type="ORF">DFR37_109139</name>
</gene>
<comment type="cofactor">
    <cofactor evidence="5 7">
        <name>Mn(2+)</name>
        <dbReference type="ChEBI" id="CHEBI:29035"/>
    </cofactor>
    <text evidence="5 7">Binds 2 manganese ions per subunit.</text>
</comment>
<evidence type="ECO:0000256" key="3">
    <source>
        <dbReference type="ARBA" id="ARBA00022808"/>
    </source>
</evidence>
<comment type="caution">
    <text evidence="9">The sequence shown here is derived from an EMBL/GenBank/DDBJ whole genome shotgun (WGS) entry which is preliminary data.</text>
</comment>
<feature type="binding site" evidence="5 7">
    <location>
        <position position="128"/>
    </location>
    <ligand>
        <name>Mn(2+)</name>
        <dbReference type="ChEBI" id="CHEBI:29035"/>
        <label>1</label>
    </ligand>
</feature>
<dbReference type="GO" id="GO:0030145">
    <property type="term" value="F:manganese ion binding"/>
    <property type="evidence" value="ECO:0007669"/>
    <property type="project" value="UniProtKB-UniRule"/>
</dbReference>
<dbReference type="CDD" id="cd09988">
    <property type="entry name" value="Formimidoylglutamase"/>
    <property type="match status" value="1"/>
</dbReference>
<dbReference type="Pfam" id="PF00491">
    <property type="entry name" value="Arginase"/>
    <property type="match status" value="1"/>
</dbReference>
<comment type="similarity">
    <text evidence="5 8">Belongs to the arginase family.</text>
</comment>
<dbReference type="GO" id="GO:0050415">
    <property type="term" value="F:formimidoylglutamase activity"/>
    <property type="evidence" value="ECO:0007669"/>
    <property type="project" value="UniProtKB-UniRule"/>
</dbReference>
<evidence type="ECO:0000256" key="8">
    <source>
        <dbReference type="PROSITE-ProRule" id="PRU00742"/>
    </source>
</evidence>
<dbReference type="EMBL" id="QNRQ01000009">
    <property type="protein sequence ID" value="RBP37574.1"/>
    <property type="molecule type" value="Genomic_DNA"/>
</dbReference>
<feature type="binding site" evidence="5 7">
    <location>
        <position position="163"/>
    </location>
    <ligand>
        <name>Mn(2+)</name>
        <dbReference type="ChEBI" id="CHEBI:29035"/>
        <label>1</label>
    </ligand>
</feature>
<name>A0A366H6H6_9BURK</name>
<evidence type="ECO:0000256" key="1">
    <source>
        <dbReference type="ARBA" id="ARBA00022723"/>
    </source>
</evidence>
<proteinExistence type="inferred from homology"/>
<dbReference type="Gene3D" id="3.40.800.10">
    <property type="entry name" value="Ureohydrolase domain"/>
    <property type="match status" value="1"/>
</dbReference>
<dbReference type="GO" id="GO:0019556">
    <property type="term" value="P:L-histidine catabolic process to glutamate and formamide"/>
    <property type="evidence" value="ECO:0007669"/>
    <property type="project" value="UniProtKB-UniRule"/>
</dbReference>
<evidence type="ECO:0000313" key="9">
    <source>
        <dbReference type="EMBL" id="RBP37574.1"/>
    </source>
</evidence>
<dbReference type="AlphaFoldDB" id="A0A366H6H6"/>
<protein>
    <recommendedName>
        <fullName evidence="5 6">Formimidoylglutamase</fullName>
        <ecNumber evidence="5 6">3.5.3.8</ecNumber>
    </recommendedName>
    <alternativeName>
        <fullName evidence="5">Formiminoglutamase</fullName>
    </alternativeName>
    <alternativeName>
        <fullName evidence="5">Formiminoglutamate hydrolase</fullName>
    </alternativeName>
</protein>
<feature type="binding site" evidence="5 7">
    <location>
        <position position="159"/>
    </location>
    <ligand>
        <name>Mn(2+)</name>
        <dbReference type="ChEBI" id="CHEBI:29035"/>
        <label>1</label>
    </ligand>
</feature>
<evidence type="ECO:0000313" key="10">
    <source>
        <dbReference type="Proteomes" id="UP000253628"/>
    </source>
</evidence>
<dbReference type="PROSITE" id="PS51409">
    <property type="entry name" value="ARGINASE_2"/>
    <property type="match status" value="1"/>
</dbReference>
<organism evidence="9 10">
    <name type="scientific">Eoetvoesiella caeni</name>
    <dbReference type="NCBI Taxonomy" id="645616"/>
    <lineage>
        <taxon>Bacteria</taxon>
        <taxon>Pseudomonadati</taxon>
        <taxon>Pseudomonadota</taxon>
        <taxon>Betaproteobacteria</taxon>
        <taxon>Burkholderiales</taxon>
        <taxon>Alcaligenaceae</taxon>
        <taxon>Eoetvoesiella</taxon>
    </lineage>
</organism>
<feature type="binding site" evidence="7">
    <location>
        <position position="161"/>
    </location>
    <ligand>
        <name>Mn(2+)</name>
        <dbReference type="ChEBI" id="CHEBI:29035"/>
        <label>1</label>
    </ligand>
</feature>
<sequence length="331" mass="35543">MRYAPDMARWHGRSDTEEGLLGRRWHEVIQPLNADTATGVAFVGFASDAGVARNHGRIGARNGPATLRAMLSNMPVRHAAISMTDAGDVICEPDDNGDGLEAAQNELSTALAELLQRQLLPIVLGGGHEMAFGSFGGLARFLAQHEPDTVPRIGIVNLDAHFDLRQGDQASSGTPFRQIAEDCQARGWPFNYCCLGVSAFSNTEALFDRASKLGVRWRLDDEMDLTQREASLDTLRDFLAGVDHVYFTICLDVLPAAIAPGVSAPAARGVGLEVIEPLLDLVSASGKLRLADVAELNPAHDIDNRTARVAARLIARLVERSGAADDSSKTP</sequence>